<evidence type="ECO:0000256" key="2">
    <source>
        <dbReference type="ARBA" id="ARBA00007441"/>
    </source>
</evidence>
<gene>
    <name evidence="9" type="ORF">DRB17_13260</name>
</gene>
<evidence type="ECO:0000256" key="5">
    <source>
        <dbReference type="ARBA" id="ARBA00022679"/>
    </source>
</evidence>
<dbReference type="InterPro" id="IPR015421">
    <property type="entry name" value="PyrdxlP-dep_Trfase_major"/>
</dbReference>
<sequence length="382" mass="42927">MHDARSQATPLTNYEWKGMHSRASLADGHAYHDIPKHMLEVIEKLPQIWDEATGIRVPEAQSRFREAWEHFTCETLALGAEMWICPTASNSIDLVAAILAGRAMRTGLLEPTFDNLALLFRRRGAALTPIPEADLSNGSLDGYLDGIDAIFVVDPNNPTGSQLDGTQWEQIIRLCADHNKTLIVDRTFRFFSTAEPKLSELLAQYDVPFMIIEDTGKTWPTLDLKMSPVICSQHYTDVMSQLYQEMYLCASPFAMLFFHYILSSAPPYSEHFDSLQALLLRRRDMLRAAIAESGLRTAQEGENSCLPIEWLDCSAMGDDDSRIVEALNARGVHLLPGYPFFWSQSPLMAPRNRLRVSLLKKEADFQLGVSILKSALASYPQT</sequence>
<dbReference type="InterPro" id="IPR050596">
    <property type="entry name" value="AspAT/PAT-like"/>
</dbReference>
<dbReference type="InterPro" id="IPR004839">
    <property type="entry name" value="Aminotransferase_I/II_large"/>
</dbReference>
<dbReference type="AlphaFoldDB" id="A0A369T835"/>
<keyword evidence="6" id="KW-0663">Pyridoxal phosphate</keyword>
<keyword evidence="4 9" id="KW-0032">Aminotransferase</keyword>
<evidence type="ECO:0000256" key="4">
    <source>
        <dbReference type="ARBA" id="ARBA00022576"/>
    </source>
</evidence>
<name>A0A369T835_9PROT</name>
<evidence type="ECO:0000259" key="8">
    <source>
        <dbReference type="Pfam" id="PF00155"/>
    </source>
</evidence>
<dbReference type="PANTHER" id="PTHR46383:SF1">
    <property type="entry name" value="ASPARTATE AMINOTRANSFERASE"/>
    <property type="match status" value="1"/>
</dbReference>
<dbReference type="PANTHER" id="PTHR46383">
    <property type="entry name" value="ASPARTATE AMINOTRANSFERASE"/>
    <property type="match status" value="1"/>
</dbReference>
<comment type="caution">
    <text evidence="9">The sequence shown here is derived from an EMBL/GenBank/DDBJ whole genome shotgun (WGS) entry which is preliminary data.</text>
</comment>
<dbReference type="SUPFAM" id="SSF53383">
    <property type="entry name" value="PLP-dependent transferases"/>
    <property type="match status" value="1"/>
</dbReference>
<dbReference type="EMBL" id="QPMH01000012">
    <property type="protein sequence ID" value="RDD61438.1"/>
    <property type="molecule type" value="Genomic_DNA"/>
</dbReference>
<proteinExistence type="inferred from homology"/>
<organism evidence="9 10">
    <name type="scientific">Ferruginivarius sediminum</name>
    <dbReference type="NCBI Taxonomy" id="2661937"/>
    <lineage>
        <taxon>Bacteria</taxon>
        <taxon>Pseudomonadati</taxon>
        <taxon>Pseudomonadota</taxon>
        <taxon>Alphaproteobacteria</taxon>
        <taxon>Rhodospirillales</taxon>
        <taxon>Rhodospirillaceae</taxon>
        <taxon>Ferruginivarius</taxon>
    </lineage>
</organism>
<dbReference type="InterPro" id="IPR015422">
    <property type="entry name" value="PyrdxlP-dep_Trfase_small"/>
</dbReference>
<dbReference type="GO" id="GO:0030170">
    <property type="term" value="F:pyridoxal phosphate binding"/>
    <property type="evidence" value="ECO:0007669"/>
    <property type="project" value="InterPro"/>
</dbReference>
<keyword evidence="5 9" id="KW-0808">Transferase</keyword>
<evidence type="ECO:0000313" key="9">
    <source>
        <dbReference type="EMBL" id="RDD61438.1"/>
    </source>
</evidence>
<evidence type="ECO:0000256" key="7">
    <source>
        <dbReference type="ARBA" id="ARBA00049185"/>
    </source>
</evidence>
<dbReference type="RefSeq" id="WP_114582691.1">
    <property type="nucleotide sequence ID" value="NZ_QPMH01000012.1"/>
</dbReference>
<dbReference type="Gene3D" id="3.90.1150.10">
    <property type="entry name" value="Aspartate Aminotransferase, domain 1"/>
    <property type="match status" value="1"/>
</dbReference>
<keyword evidence="10" id="KW-1185">Reference proteome</keyword>
<feature type="domain" description="Aminotransferase class I/classII large" evidence="8">
    <location>
        <begin position="69"/>
        <end position="358"/>
    </location>
</feature>
<reference evidence="9 10" key="1">
    <citation type="submission" date="2018-07" db="EMBL/GenBank/DDBJ databases">
        <title>Venubactetium sediminum gen. nov., sp. nov., isolated from a marine solar saltern.</title>
        <authorList>
            <person name="Wang S."/>
        </authorList>
    </citation>
    <scope>NUCLEOTIDE SEQUENCE [LARGE SCALE GENOMIC DNA]</scope>
    <source>
        <strain evidence="9 10">WD2A32</strain>
    </source>
</reference>
<evidence type="ECO:0000313" key="10">
    <source>
        <dbReference type="Proteomes" id="UP000253941"/>
    </source>
</evidence>
<dbReference type="Gene3D" id="3.40.640.10">
    <property type="entry name" value="Type I PLP-dependent aspartate aminotransferase-like (Major domain)"/>
    <property type="match status" value="1"/>
</dbReference>
<accession>A0A369T835</accession>
<dbReference type="GO" id="GO:0004069">
    <property type="term" value="F:L-aspartate:2-oxoglutarate aminotransferase activity"/>
    <property type="evidence" value="ECO:0007669"/>
    <property type="project" value="UniProtKB-EC"/>
</dbReference>
<dbReference type="EC" id="2.6.1.1" evidence="3"/>
<comment type="cofactor">
    <cofactor evidence="1">
        <name>pyridoxal 5'-phosphate</name>
        <dbReference type="ChEBI" id="CHEBI:597326"/>
    </cofactor>
</comment>
<evidence type="ECO:0000256" key="1">
    <source>
        <dbReference type="ARBA" id="ARBA00001933"/>
    </source>
</evidence>
<protein>
    <recommendedName>
        <fullName evidence="3">aspartate transaminase</fullName>
        <ecNumber evidence="3">2.6.1.1</ecNumber>
    </recommendedName>
</protein>
<dbReference type="InterPro" id="IPR015424">
    <property type="entry name" value="PyrdxlP-dep_Trfase"/>
</dbReference>
<evidence type="ECO:0000256" key="6">
    <source>
        <dbReference type="ARBA" id="ARBA00022898"/>
    </source>
</evidence>
<evidence type="ECO:0000256" key="3">
    <source>
        <dbReference type="ARBA" id="ARBA00012753"/>
    </source>
</evidence>
<comment type="similarity">
    <text evidence="2">Belongs to the class-I pyridoxal-phosphate-dependent aminotransferase family.</text>
</comment>
<comment type="catalytic activity">
    <reaction evidence="7">
        <text>L-aspartate + 2-oxoglutarate = oxaloacetate + L-glutamate</text>
        <dbReference type="Rhea" id="RHEA:21824"/>
        <dbReference type="ChEBI" id="CHEBI:16452"/>
        <dbReference type="ChEBI" id="CHEBI:16810"/>
        <dbReference type="ChEBI" id="CHEBI:29985"/>
        <dbReference type="ChEBI" id="CHEBI:29991"/>
        <dbReference type="EC" id="2.6.1.1"/>
    </reaction>
</comment>
<dbReference type="Pfam" id="PF00155">
    <property type="entry name" value="Aminotran_1_2"/>
    <property type="match status" value="1"/>
</dbReference>
<dbReference type="Proteomes" id="UP000253941">
    <property type="component" value="Unassembled WGS sequence"/>
</dbReference>
<dbReference type="GO" id="GO:0006520">
    <property type="term" value="P:amino acid metabolic process"/>
    <property type="evidence" value="ECO:0007669"/>
    <property type="project" value="InterPro"/>
</dbReference>